<reference evidence="2 3" key="1">
    <citation type="submission" date="2020-01" db="EMBL/GenBank/DDBJ databases">
        <title>Genome sequence of Desulfovibrio aerotolerans DSM 16695(T).</title>
        <authorList>
            <person name="Karnachuk O."/>
            <person name="Avakyan M."/>
            <person name="Mardanov A."/>
            <person name="Kadnikov V."/>
            <person name="Ravin N."/>
        </authorList>
    </citation>
    <scope>NUCLEOTIDE SEQUENCE [LARGE SCALE GENOMIC DNA]</scope>
    <source>
        <strain evidence="2 3">DSM 16695</strain>
    </source>
</reference>
<evidence type="ECO:0000313" key="3">
    <source>
        <dbReference type="Proteomes" id="UP000482487"/>
    </source>
</evidence>
<sequence length="113" mass="12164">MSGILIGTASPHTDSHATIAWLRPVVLALLLAALPASLAQAGDATRFYDASGRYQGRASTNTANPKQQNLYDPQGRYLGRVMTDKNGNARLYDKQGRFLGHTTKSPAQPAPQQ</sequence>
<evidence type="ECO:0000256" key="1">
    <source>
        <dbReference type="SAM" id="SignalP"/>
    </source>
</evidence>
<organism evidence="2 3">
    <name type="scientific">Solidesulfovibrio aerotolerans</name>
    <dbReference type="NCBI Taxonomy" id="295255"/>
    <lineage>
        <taxon>Bacteria</taxon>
        <taxon>Pseudomonadati</taxon>
        <taxon>Thermodesulfobacteriota</taxon>
        <taxon>Desulfovibrionia</taxon>
        <taxon>Desulfovibrionales</taxon>
        <taxon>Desulfovibrionaceae</taxon>
        <taxon>Solidesulfovibrio</taxon>
    </lineage>
</organism>
<protein>
    <recommendedName>
        <fullName evidence="4">Type IV secretion protein Rhs</fullName>
    </recommendedName>
</protein>
<evidence type="ECO:0000313" key="2">
    <source>
        <dbReference type="EMBL" id="MYL83859.1"/>
    </source>
</evidence>
<proteinExistence type="predicted"/>
<name>A0A7C9IPA0_9BACT</name>
<gene>
    <name evidence="2" type="ORF">GTA51_12045</name>
</gene>
<dbReference type="Proteomes" id="UP000482487">
    <property type="component" value="Unassembled WGS sequence"/>
</dbReference>
<dbReference type="EMBL" id="WVUD01000021">
    <property type="protein sequence ID" value="MYL83859.1"/>
    <property type="molecule type" value="Genomic_DNA"/>
</dbReference>
<accession>A0A7C9IPA0</accession>
<comment type="caution">
    <text evidence="2">The sequence shown here is derived from an EMBL/GenBank/DDBJ whole genome shotgun (WGS) entry which is preliminary data.</text>
</comment>
<feature type="signal peptide" evidence="1">
    <location>
        <begin position="1"/>
        <end position="41"/>
    </location>
</feature>
<evidence type="ECO:0008006" key="4">
    <source>
        <dbReference type="Google" id="ProtNLM"/>
    </source>
</evidence>
<keyword evidence="3" id="KW-1185">Reference proteome</keyword>
<dbReference type="RefSeq" id="WP_160961401.1">
    <property type="nucleotide sequence ID" value="NZ_WVUD01000021.1"/>
</dbReference>
<keyword evidence="1" id="KW-0732">Signal</keyword>
<dbReference type="AlphaFoldDB" id="A0A7C9IPA0"/>
<feature type="chain" id="PRO_5028976296" description="Type IV secretion protein Rhs" evidence="1">
    <location>
        <begin position="42"/>
        <end position="113"/>
    </location>
</feature>
<dbReference type="OrthoDB" id="5461032at2"/>